<dbReference type="Pfam" id="PF02577">
    <property type="entry name" value="BFN_dom"/>
    <property type="match status" value="1"/>
</dbReference>
<dbReference type="RefSeq" id="WP_111317961.1">
    <property type="nucleotide sequence ID" value="NZ_BIFX01000001.1"/>
</dbReference>
<feature type="domain" description="BFN" evidence="2">
    <location>
        <begin position="1"/>
        <end position="132"/>
    </location>
</feature>
<feature type="region of interest" description="Disordered" evidence="1">
    <location>
        <begin position="129"/>
        <end position="160"/>
    </location>
</feature>
<organism evidence="3 4">
    <name type="scientific">Thermosporothrix hazakensis</name>
    <dbReference type="NCBI Taxonomy" id="644383"/>
    <lineage>
        <taxon>Bacteria</taxon>
        <taxon>Bacillati</taxon>
        <taxon>Chloroflexota</taxon>
        <taxon>Ktedonobacteria</taxon>
        <taxon>Ktedonobacterales</taxon>
        <taxon>Thermosporotrichaceae</taxon>
        <taxon>Thermosporothrix</taxon>
    </lineage>
</organism>
<keyword evidence="4" id="KW-1185">Reference proteome</keyword>
<protein>
    <recommendedName>
        <fullName evidence="2">BFN domain-containing protein</fullName>
    </recommendedName>
</protein>
<evidence type="ECO:0000313" key="4">
    <source>
        <dbReference type="Proteomes" id="UP000248806"/>
    </source>
</evidence>
<dbReference type="InterPro" id="IPR036104">
    <property type="entry name" value="BFN_sf"/>
</dbReference>
<feature type="compositionally biased region" description="Acidic residues" evidence="1">
    <location>
        <begin position="149"/>
        <end position="159"/>
    </location>
</feature>
<comment type="caution">
    <text evidence="3">The sequence shown here is derived from an EMBL/GenBank/DDBJ whole genome shotgun (WGS) entry which is preliminary data.</text>
</comment>
<dbReference type="SUPFAM" id="SSF103256">
    <property type="entry name" value="Hypothetical protein TM0160"/>
    <property type="match status" value="1"/>
</dbReference>
<reference evidence="3 4" key="1">
    <citation type="submission" date="2018-06" db="EMBL/GenBank/DDBJ databases">
        <title>Genomic Encyclopedia of Archaeal and Bacterial Type Strains, Phase II (KMG-II): from individual species to whole genera.</title>
        <authorList>
            <person name="Goeker M."/>
        </authorList>
    </citation>
    <scope>NUCLEOTIDE SEQUENCE [LARGE SCALE GENOMIC DNA]</scope>
    <source>
        <strain evidence="3 4">ATCC BAA-1881</strain>
    </source>
</reference>
<dbReference type="AlphaFoldDB" id="A0A326UDT1"/>
<name>A0A326UDT1_THEHA</name>
<dbReference type="PANTHER" id="PTHR15160:SF1">
    <property type="entry name" value="VON HIPPEL-LINDAU DISEASE TUMOR SUPPRESSOR"/>
    <property type="match status" value="1"/>
</dbReference>
<sequence length="179" mass="20209">MVEMTVESVRISLATQQRVVILKAVDQERYLFIWIAHAEAYAIAVELQGATSERPLTHDLLKNVIRELGATLVSVEISDLVDEIFYARLILDVAGRHVEIDSRPSDAIALAVRTKTPIYVDESVLERAGVPIEQSEEPQPPSLLRERDEESEEEDEDDNLSAYRDFINSLDVLDEFGKD</sequence>
<evidence type="ECO:0000256" key="1">
    <source>
        <dbReference type="SAM" id="MobiDB-lite"/>
    </source>
</evidence>
<dbReference type="InterPro" id="IPR003729">
    <property type="entry name" value="Bi_nuclease_dom"/>
</dbReference>
<dbReference type="OrthoDB" id="9788698at2"/>
<proteinExistence type="predicted"/>
<dbReference type="Gene3D" id="3.10.690.10">
    <property type="entry name" value="Bifunctional nuclease domain"/>
    <property type="match status" value="1"/>
</dbReference>
<dbReference type="EMBL" id="QKUF01000001">
    <property type="protein sequence ID" value="PZW36085.1"/>
    <property type="molecule type" value="Genomic_DNA"/>
</dbReference>
<dbReference type="GO" id="GO:0004518">
    <property type="term" value="F:nuclease activity"/>
    <property type="evidence" value="ECO:0007669"/>
    <property type="project" value="InterPro"/>
</dbReference>
<evidence type="ECO:0000259" key="2">
    <source>
        <dbReference type="PROSITE" id="PS51658"/>
    </source>
</evidence>
<dbReference type="PANTHER" id="PTHR15160">
    <property type="entry name" value="VON HIPPEL-LINDAU PROTEIN"/>
    <property type="match status" value="1"/>
</dbReference>
<gene>
    <name evidence="3" type="ORF">EI42_00255</name>
</gene>
<dbReference type="PROSITE" id="PS51658">
    <property type="entry name" value="BFN"/>
    <property type="match status" value="1"/>
</dbReference>
<evidence type="ECO:0000313" key="3">
    <source>
        <dbReference type="EMBL" id="PZW36085.1"/>
    </source>
</evidence>
<dbReference type="Proteomes" id="UP000248806">
    <property type="component" value="Unassembled WGS sequence"/>
</dbReference>
<accession>A0A326UDT1</accession>